<dbReference type="EMBL" id="CM029039">
    <property type="protein sequence ID" value="KAG2646235.1"/>
    <property type="molecule type" value="Genomic_DNA"/>
</dbReference>
<organism evidence="2 3">
    <name type="scientific">Panicum virgatum</name>
    <name type="common">Blackwell switchgrass</name>
    <dbReference type="NCBI Taxonomy" id="38727"/>
    <lineage>
        <taxon>Eukaryota</taxon>
        <taxon>Viridiplantae</taxon>
        <taxon>Streptophyta</taxon>
        <taxon>Embryophyta</taxon>
        <taxon>Tracheophyta</taxon>
        <taxon>Spermatophyta</taxon>
        <taxon>Magnoliopsida</taxon>
        <taxon>Liliopsida</taxon>
        <taxon>Poales</taxon>
        <taxon>Poaceae</taxon>
        <taxon>PACMAD clade</taxon>
        <taxon>Panicoideae</taxon>
        <taxon>Panicodae</taxon>
        <taxon>Paniceae</taxon>
        <taxon>Panicinae</taxon>
        <taxon>Panicum</taxon>
        <taxon>Panicum sect. Hiantes</taxon>
    </lineage>
</organism>
<feature type="compositionally biased region" description="Pro residues" evidence="1">
    <location>
        <begin position="296"/>
        <end position="315"/>
    </location>
</feature>
<protein>
    <recommendedName>
        <fullName evidence="4">DUF4283 domain-containing protein</fullName>
    </recommendedName>
</protein>
<dbReference type="AlphaFoldDB" id="A0A8T0WFY4"/>
<dbReference type="Proteomes" id="UP000823388">
    <property type="component" value="Chromosome 2K"/>
</dbReference>
<feature type="region of interest" description="Disordered" evidence="1">
    <location>
        <begin position="288"/>
        <end position="319"/>
    </location>
</feature>
<evidence type="ECO:0008006" key="4">
    <source>
        <dbReference type="Google" id="ProtNLM"/>
    </source>
</evidence>
<name>A0A8T0WFY4_PANVG</name>
<proteinExistence type="predicted"/>
<dbReference type="PANTHER" id="PTHR34303">
    <property type="entry name" value="OS01G0890400 PROTEIN-RELATED"/>
    <property type="match status" value="1"/>
</dbReference>
<evidence type="ECO:0000313" key="3">
    <source>
        <dbReference type="Proteomes" id="UP000823388"/>
    </source>
</evidence>
<evidence type="ECO:0000313" key="2">
    <source>
        <dbReference type="EMBL" id="KAG2646235.1"/>
    </source>
</evidence>
<evidence type="ECO:0000256" key="1">
    <source>
        <dbReference type="SAM" id="MobiDB-lite"/>
    </source>
</evidence>
<feature type="compositionally biased region" description="Low complexity" evidence="1">
    <location>
        <begin position="24"/>
        <end position="45"/>
    </location>
</feature>
<sequence length="375" mass="40270">MRPRTRSLYVVEAARHAQVLRELASSGSPSPGRRSPSSASSSPGSLEVHGGVHDALVGGFPKPDYVERPGSESEETEESDGSGVDWNGRTHFVEAWISPGDPSRTLRLAFATVNRPAEVEDMKEFVLAAVASVLPTSPVEILPTSRGDVLIKFASLEDREAARERSPVVWGDLKLALERPEETSNRFNFVPQWLVLVALSDFPIEMWKKEKILECFTAGCRVVEINPECLEEDNYAPLELILEVNHYLDCPSELSVSVELGGRREGSVVQIAPLRVWPRDEQLGPDGSLRPYFNHPLPPPPPANDVPATGAPPPAANHVHLPEAPVAAPAQQLMPSGAAALPMLALAAAFAQLATKCLTAPAAPTAISTAPAPVP</sequence>
<comment type="caution">
    <text evidence="2">The sequence shown here is derived from an EMBL/GenBank/DDBJ whole genome shotgun (WGS) entry which is preliminary data.</text>
</comment>
<gene>
    <name evidence="2" type="ORF">PVAP13_2KG497110</name>
</gene>
<feature type="region of interest" description="Disordered" evidence="1">
    <location>
        <begin position="21"/>
        <end position="86"/>
    </location>
</feature>
<keyword evidence="3" id="KW-1185">Reference proteome</keyword>
<dbReference type="PANTHER" id="PTHR34303:SF3">
    <property type="entry name" value="CCHC-TYPE DOMAIN-CONTAINING PROTEIN"/>
    <property type="match status" value="1"/>
</dbReference>
<reference evidence="2" key="1">
    <citation type="submission" date="2020-05" db="EMBL/GenBank/DDBJ databases">
        <title>WGS assembly of Panicum virgatum.</title>
        <authorList>
            <person name="Lovell J.T."/>
            <person name="Jenkins J."/>
            <person name="Shu S."/>
            <person name="Juenger T.E."/>
            <person name="Schmutz J."/>
        </authorList>
    </citation>
    <scope>NUCLEOTIDE SEQUENCE</scope>
    <source>
        <strain evidence="2">AP13</strain>
    </source>
</reference>
<accession>A0A8T0WFY4</accession>